<accession>A0ACB8S6S4</accession>
<gene>
    <name evidence="1" type="ORF">FA95DRAFT_145434</name>
</gene>
<organism evidence="1 2">
    <name type="scientific">Auriscalpium vulgare</name>
    <dbReference type="NCBI Taxonomy" id="40419"/>
    <lineage>
        <taxon>Eukaryota</taxon>
        <taxon>Fungi</taxon>
        <taxon>Dikarya</taxon>
        <taxon>Basidiomycota</taxon>
        <taxon>Agaricomycotina</taxon>
        <taxon>Agaricomycetes</taxon>
        <taxon>Russulales</taxon>
        <taxon>Auriscalpiaceae</taxon>
        <taxon>Auriscalpium</taxon>
    </lineage>
</organism>
<protein>
    <submittedName>
        <fullName evidence="1">Uncharacterized protein</fullName>
    </submittedName>
</protein>
<reference evidence="1" key="2">
    <citation type="journal article" date="2022" name="New Phytol.">
        <title>Evolutionary transition to the ectomycorrhizal habit in the genomes of a hyperdiverse lineage of mushroom-forming fungi.</title>
        <authorList>
            <person name="Looney B."/>
            <person name="Miyauchi S."/>
            <person name="Morin E."/>
            <person name="Drula E."/>
            <person name="Courty P.E."/>
            <person name="Kohler A."/>
            <person name="Kuo A."/>
            <person name="LaButti K."/>
            <person name="Pangilinan J."/>
            <person name="Lipzen A."/>
            <person name="Riley R."/>
            <person name="Andreopoulos W."/>
            <person name="He G."/>
            <person name="Johnson J."/>
            <person name="Nolan M."/>
            <person name="Tritt A."/>
            <person name="Barry K.W."/>
            <person name="Grigoriev I.V."/>
            <person name="Nagy L.G."/>
            <person name="Hibbett D."/>
            <person name="Henrissat B."/>
            <person name="Matheny P.B."/>
            <person name="Labbe J."/>
            <person name="Martin F.M."/>
        </authorList>
    </citation>
    <scope>NUCLEOTIDE SEQUENCE</scope>
    <source>
        <strain evidence="1">FP105234-sp</strain>
    </source>
</reference>
<dbReference type="EMBL" id="MU275849">
    <property type="protein sequence ID" value="KAI0051877.1"/>
    <property type="molecule type" value="Genomic_DNA"/>
</dbReference>
<proteinExistence type="predicted"/>
<evidence type="ECO:0000313" key="2">
    <source>
        <dbReference type="Proteomes" id="UP000814033"/>
    </source>
</evidence>
<name>A0ACB8S6S4_9AGAM</name>
<dbReference type="Proteomes" id="UP000814033">
    <property type="component" value="Unassembled WGS sequence"/>
</dbReference>
<comment type="caution">
    <text evidence="1">The sequence shown here is derived from an EMBL/GenBank/DDBJ whole genome shotgun (WGS) entry which is preliminary data.</text>
</comment>
<reference evidence="1" key="1">
    <citation type="submission" date="2021-02" db="EMBL/GenBank/DDBJ databases">
        <authorList>
            <consortium name="DOE Joint Genome Institute"/>
            <person name="Ahrendt S."/>
            <person name="Looney B.P."/>
            <person name="Miyauchi S."/>
            <person name="Morin E."/>
            <person name="Drula E."/>
            <person name="Courty P.E."/>
            <person name="Chicoki N."/>
            <person name="Fauchery L."/>
            <person name="Kohler A."/>
            <person name="Kuo A."/>
            <person name="Labutti K."/>
            <person name="Pangilinan J."/>
            <person name="Lipzen A."/>
            <person name="Riley R."/>
            <person name="Andreopoulos W."/>
            <person name="He G."/>
            <person name="Johnson J."/>
            <person name="Barry K.W."/>
            <person name="Grigoriev I.V."/>
            <person name="Nagy L."/>
            <person name="Hibbett D."/>
            <person name="Henrissat B."/>
            <person name="Matheny P.B."/>
            <person name="Labbe J."/>
            <person name="Martin F."/>
        </authorList>
    </citation>
    <scope>NUCLEOTIDE SEQUENCE</scope>
    <source>
        <strain evidence="1">FP105234-sp</strain>
    </source>
</reference>
<keyword evidence="2" id="KW-1185">Reference proteome</keyword>
<sequence length="88" mass="9998">MRRSLRVMIPTGVLWAILALDRQSDGSHWWFEFHVGMFYTLIAIRRTSWEAVTTKRGTPKGMRTRLVAYRAAHSTGARLASLASCVSM</sequence>
<evidence type="ECO:0000313" key="1">
    <source>
        <dbReference type="EMBL" id="KAI0051877.1"/>
    </source>
</evidence>